<evidence type="ECO:0000313" key="2">
    <source>
        <dbReference type="Proteomes" id="UP000187735"/>
    </source>
</evidence>
<evidence type="ECO:0000313" key="1">
    <source>
        <dbReference type="EMBL" id="APZ90509.1"/>
    </source>
</evidence>
<keyword evidence="2" id="KW-1185">Reference proteome</keyword>
<dbReference type="STRING" id="1891926.Fuma_00088"/>
<accession>A0A1P8W8Y8</accession>
<proteinExistence type="predicted"/>
<gene>
    <name evidence="1" type="ORF">Fuma_00088</name>
</gene>
<name>A0A1P8W8Y8_9PLAN</name>
<reference evidence="1 2" key="1">
    <citation type="journal article" date="2016" name="Front. Microbiol.">
        <title>Fuerstia marisgermanicae gen. nov., sp. nov., an Unusual Member of the Phylum Planctomycetes from the German Wadden Sea.</title>
        <authorList>
            <person name="Kohn T."/>
            <person name="Heuer A."/>
            <person name="Jogler M."/>
            <person name="Vollmers J."/>
            <person name="Boedeker C."/>
            <person name="Bunk B."/>
            <person name="Rast P."/>
            <person name="Borchert D."/>
            <person name="Glockner I."/>
            <person name="Freese H.M."/>
            <person name="Klenk H.P."/>
            <person name="Overmann J."/>
            <person name="Kaster A.K."/>
            <person name="Rohde M."/>
            <person name="Wiegand S."/>
            <person name="Jogler C."/>
        </authorList>
    </citation>
    <scope>NUCLEOTIDE SEQUENCE [LARGE SCALE GENOMIC DNA]</scope>
    <source>
        <strain evidence="1 2">NH11</strain>
    </source>
</reference>
<organism evidence="1 2">
    <name type="scientific">Fuerstiella marisgermanici</name>
    <dbReference type="NCBI Taxonomy" id="1891926"/>
    <lineage>
        <taxon>Bacteria</taxon>
        <taxon>Pseudomonadati</taxon>
        <taxon>Planctomycetota</taxon>
        <taxon>Planctomycetia</taxon>
        <taxon>Planctomycetales</taxon>
        <taxon>Planctomycetaceae</taxon>
        <taxon>Fuerstiella</taxon>
    </lineage>
</organism>
<protein>
    <submittedName>
        <fullName evidence="1">Uncharacterized protein</fullName>
    </submittedName>
</protein>
<dbReference type="AlphaFoldDB" id="A0A1P8W8Y8"/>
<sequence>MPHASDYILNVTNWPAESTLMTDRTTVTADLMGSNAGSVLGRRSGAAKTGFLKCQSSKFGLVHGLIRSCPFQLGDWSFSVG</sequence>
<dbReference type="Proteomes" id="UP000187735">
    <property type="component" value="Chromosome"/>
</dbReference>
<dbReference type="KEGG" id="fmr:Fuma_00088"/>
<dbReference type="EMBL" id="CP017641">
    <property type="protein sequence ID" value="APZ90509.1"/>
    <property type="molecule type" value="Genomic_DNA"/>
</dbReference>